<dbReference type="EMBL" id="CP112998">
    <property type="protein sequence ID" value="WAC13985.1"/>
    <property type="molecule type" value="Genomic_DNA"/>
</dbReference>
<name>A0A9E8NCB5_9BACT</name>
<dbReference type="SUPFAM" id="SSF109604">
    <property type="entry name" value="HD-domain/PDEase-like"/>
    <property type="match status" value="1"/>
</dbReference>
<evidence type="ECO:0000313" key="1">
    <source>
        <dbReference type="EMBL" id="WAC13985.1"/>
    </source>
</evidence>
<dbReference type="Proteomes" id="UP001164653">
    <property type="component" value="Chromosome"/>
</dbReference>
<accession>A0A9E8NCB5</accession>
<sequence>MYYSAAFFLRSYTFLFLGYKPAATTAAFDPAYIDVVRKIVNHFPIPPMEYSNQTIEDLLHHFKADIGEDFLKYKNHVYRVFLNCILHDTDPAHVEKYAIAGVFHDIGIWTDHTIDYLDPSIEQLKMYLAVHSLGHLTGEISLMIYWHHKISSYRGKYEHTVETFRKADWTDVTLGILTFGADRKVVGRNRKLLGNEGFHVFLIKKIFQNLLKKPLKPLPMFKI</sequence>
<dbReference type="RefSeq" id="WP_244818907.1">
    <property type="nucleotide sequence ID" value="NZ_CP112998.1"/>
</dbReference>
<dbReference type="AlphaFoldDB" id="A0A9E8NCB5"/>
<organism evidence="1 2">
    <name type="scientific">Dyadobacter pollutisoli</name>
    <dbReference type="NCBI Taxonomy" id="2910158"/>
    <lineage>
        <taxon>Bacteria</taxon>
        <taxon>Pseudomonadati</taxon>
        <taxon>Bacteroidota</taxon>
        <taxon>Cytophagia</taxon>
        <taxon>Cytophagales</taxon>
        <taxon>Spirosomataceae</taxon>
        <taxon>Dyadobacter</taxon>
    </lineage>
</organism>
<evidence type="ECO:0000313" key="2">
    <source>
        <dbReference type="Proteomes" id="UP001164653"/>
    </source>
</evidence>
<keyword evidence="2" id="KW-1185">Reference proteome</keyword>
<dbReference type="KEGG" id="dpf:ON006_08475"/>
<reference evidence="1" key="1">
    <citation type="submission" date="2022-11" db="EMBL/GenBank/DDBJ databases">
        <title>Dyadobacter pollutisoli sp. nov., isolated from plastic dumped soil.</title>
        <authorList>
            <person name="Kim J.M."/>
            <person name="Kim K.R."/>
            <person name="Lee J.K."/>
            <person name="Hao L."/>
            <person name="Jeon C.O."/>
        </authorList>
    </citation>
    <scope>NUCLEOTIDE SEQUENCE</scope>
    <source>
        <strain evidence="1">U1</strain>
    </source>
</reference>
<protein>
    <recommendedName>
        <fullName evidence="3">HD domain-containing protein</fullName>
    </recommendedName>
</protein>
<evidence type="ECO:0008006" key="3">
    <source>
        <dbReference type="Google" id="ProtNLM"/>
    </source>
</evidence>
<gene>
    <name evidence="1" type="ORF">ON006_08475</name>
</gene>
<proteinExistence type="predicted"/>